<evidence type="ECO:0000256" key="7">
    <source>
        <dbReference type="ARBA" id="ARBA00022605"/>
    </source>
</evidence>
<protein>
    <recommendedName>
        <fullName evidence="10">3-isopropylmalate dehydratase small subunit</fullName>
        <ecNumber evidence="10">4.2.1.33</ecNumber>
    </recommendedName>
    <alternativeName>
        <fullName evidence="10">Alpha-IPM isomerase</fullName>
        <shortName evidence="10">IPMI</shortName>
    </alternativeName>
    <alternativeName>
        <fullName evidence="10">Isopropylmalate isomerase</fullName>
    </alternativeName>
</protein>
<dbReference type="NCBIfam" id="NF002458">
    <property type="entry name" value="PRK01641.1"/>
    <property type="match status" value="1"/>
</dbReference>
<evidence type="ECO:0000256" key="5">
    <source>
        <dbReference type="ARBA" id="ARBA00011271"/>
    </source>
</evidence>
<dbReference type="PANTHER" id="PTHR43345:SF5">
    <property type="entry name" value="3-ISOPROPYLMALATE DEHYDRATASE SMALL SUBUNIT"/>
    <property type="match status" value="1"/>
</dbReference>
<sequence>MEAFIKHTGIVAPLDRSNVDTDAIIPKQFLKRIERSGFGKFLFYEFRFDEEGKDIEDFVLNLPKYKGASILLSRANFGCGSSREHAPWALEDYGFKAIIASSFADIFYNNCFNNGILPVKLSPEEIEALFQKTETIQGYEIEIDLEEKKVKDNTGLEFSFDVEDFKRTKLLNGYDDISLTLLKEEDISKFEATHNTNKTAATI</sequence>
<dbReference type="EC" id="4.2.1.33" evidence="10"/>
<evidence type="ECO:0000256" key="2">
    <source>
        <dbReference type="ARBA" id="ARBA00002695"/>
    </source>
</evidence>
<dbReference type="RefSeq" id="WP_181602376.1">
    <property type="nucleotide sequence ID" value="NZ_CP059378.1"/>
</dbReference>
<comment type="similarity">
    <text evidence="4 10">Belongs to the LeuD family. LeuD type 1 subfamily.</text>
</comment>
<proteinExistence type="inferred from homology"/>
<keyword evidence="8 10" id="KW-0456">Lyase</keyword>
<feature type="domain" description="Aconitase A/isopropylmalate dehydratase small subunit swivel" evidence="11">
    <location>
        <begin position="1"/>
        <end position="123"/>
    </location>
</feature>
<dbReference type="AlphaFoldDB" id="A0A7D6VTL8"/>
<dbReference type="Pfam" id="PF00694">
    <property type="entry name" value="Aconitase_C"/>
    <property type="match status" value="1"/>
</dbReference>
<name>A0A7D6VTL8_9CLOT</name>
<comment type="subunit">
    <text evidence="5 10">Heterodimer of LeuC and LeuD.</text>
</comment>
<evidence type="ECO:0000259" key="11">
    <source>
        <dbReference type="Pfam" id="PF00694"/>
    </source>
</evidence>
<evidence type="ECO:0000256" key="6">
    <source>
        <dbReference type="ARBA" id="ARBA00022430"/>
    </source>
</evidence>
<reference evidence="12 13" key="1">
    <citation type="submission" date="2020-07" db="EMBL/GenBank/DDBJ databases">
        <title>Electron transfer.</title>
        <authorList>
            <person name="Huang L."/>
            <person name="Liu X."/>
            <person name="Zhou S."/>
        </authorList>
    </citation>
    <scope>NUCLEOTIDE SEQUENCE [LARGE SCALE GENOMIC DNA]</scope>
    <source>
        <strain evidence="12 13">Lx1</strain>
    </source>
</reference>
<dbReference type="InterPro" id="IPR033940">
    <property type="entry name" value="IPMI_Swivel"/>
</dbReference>
<dbReference type="Proteomes" id="UP000512286">
    <property type="component" value="Chromosome"/>
</dbReference>
<evidence type="ECO:0000256" key="9">
    <source>
        <dbReference type="ARBA" id="ARBA00023304"/>
    </source>
</evidence>
<dbReference type="KEGG" id="cint:HZF06_03045"/>
<dbReference type="FunFam" id="3.20.19.10:FF:000003">
    <property type="entry name" value="3-isopropylmalate dehydratase small subunit"/>
    <property type="match status" value="1"/>
</dbReference>
<evidence type="ECO:0000256" key="3">
    <source>
        <dbReference type="ARBA" id="ARBA00004729"/>
    </source>
</evidence>
<evidence type="ECO:0000256" key="10">
    <source>
        <dbReference type="HAMAP-Rule" id="MF_01031"/>
    </source>
</evidence>
<evidence type="ECO:0000313" key="12">
    <source>
        <dbReference type="EMBL" id="QLY80577.1"/>
    </source>
</evidence>
<dbReference type="GO" id="GO:0009098">
    <property type="term" value="P:L-leucine biosynthetic process"/>
    <property type="evidence" value="ECO:0007669"/>
    <property type="project" value="UniProtKB-UniRule"/>
</dbReference>
<organism evidence="12 13">
    <name type="scientific">Clostridium intestinale</name>
    <dbReference type="NCBI Taxonomy" id="36845"/>
    <lineage>
        <taxon>Bacteria</taxon>
        <taxon>Bacillati</taxon>
        <taxon>Bacillota</taxon>
        <taxon>Clostridia</taxon>
        <taxon>Eubacteriales</taxon>
        <taxon>Clostridiaceae</taxon>
        <taxon>Clostridium</taxon>
    </lineage>
</organism>
<dbReference type="PANTHER" id="PTHR43345">
    <property type="entry name" value="3-ISOPROPYLMALATE DEHYDRATASE SMALL SUBUNIT 2-RELATED-RELATED"/>
    <property type="match status" value="1"/>
</dbReference>
<dbReference type="SUPFAM" id="SSF52016">
    <property type="entry name" value="LeuD/IlvD-like"/>
    <property type="match status" value="1"/>
</dbReference>
<dbReference type="InterPro" id="IPR015928">
    <property type="entry name" value="Aconitase/3IPM_dehydase_swvl"/>
</dbReference>
<dbReference type="EMBL" id="CP059378">
    <property type="protein sequence ID" value="QLY80577.1"/>
    <property type="molecule type" value="Genomic_DNA"/>
</dbReference>
<keyword evidence="9 10" id="KW-0100">Branched-chain amino acid biosynthesis</keyword>
<accession>A0A7D6VTL8</accession>
<evidence type="ECO:0000256" key="8">
    <source>
        <dbReference type="ARBA" id="ARBA00023239"/>
    </source>
</evidence>
<dbReference type="GO" id="GO:0009316">
    <property type="term" value="C:3-isopropylmalate dehydratase complex"/>
    <property type="evidence" value="ECO:0007669"/>
    <property type="project" value="InterPro"/>
</dbReference>
<evidence type="ECO:0000256" key="1">
    <source>
        <dbReference type="ARBA" id="ARBA00000491"/>
    </source>
</evidence>
<dbReference type="Gene3D" id="3.20.19.10">
    <property type="entry name" value="Aconitase, domain 4"/>
    <property type="match status" value="1"/>
</dbReference>
<evidence type="ECO:0000256" key="4">
    <source>
        <dbReference type="ARBA" id="ARBA00009845"/>
    </source>
</evidence>
<dbReference type="UniPathway" id="UPA00048">
    <property type="reaction ID" value="UER00071"/>
</dbReference>
<dbReference type="InterPro" id="IPR050075">
    <property type="entry name" value="LeuD"/>
</dbReference>
<dbReference type="HAMAP" id="MF_01031">
    <property type="entry name" value="LeuD_type1"/>
    <property type="match status" value="1"/>
</dbReference>
<keyword evidence="7 10" id="KW-0028">Amino-acid biosynthesis</keyword>
<dbReference type="GO" id="GO:0003861">
    <property type="term" value="F:3-isopropylmalate dehydratase activity"/>
    <property type="evidence" value="ECO:0007669"/>
    <property type="project" value="UniProtKB-UniRule"/>
</dbReference>
<dbReference type="NCBIfam" id="TIGR00171">
    <property type="entry name" value="leuD"/>
    <property type="match status" value="1"/>
</dbReference>
<keyword evidence="6 10" id="KW-0432">Leucine biosynthesis</keyword>
<dbReference type="InterPro" id="IPR000573">
    <property type="entry name" value="AconitaseA/IPMdHydase_ssu_swvl"/>
</dbReference>
<evidence type="ECO:0000313" key="13">
    <source>
        <dbReference type="Proteomes" id="UP000512286"/>
    </source>
</evidence>
<comment type="catalytic activity">
    <reaction evidence="1 10">
        <text>(2R,3S)-3-isopropylmalate = (2S)-2-isopropylmalate</text>
        <dbReference type="Rhea" id="RHEA:32287"/>
        <dbReference type="ChEBI" id="CHEBI:1178"/>
        <dbReference type="ChEBI" id="CHEBI:35121"/>
        <dbReference type="EC" id="4.2.1.33"/>
    </reaction>
</comment>
<dbReference type="InterPro" id="IPR004431">
    <property type="entry name" value="3-IsopropMal_deHydase_ssu"/>
</dbReference>
<gene>
    <name evidence="10 12" type="primary">leuD</name>
    <name evidence="12" type="ORF">HZF06_03045</name>
</gene>
<comment type="pathway">
    <text evidence="3 10">Amino-acid biosynthesis; L-leucine biosynthesis; L-leucine from 3-methyl-2-oxobutanoate: step 2/4.</text>
</comment>
<comment type="function">
    <text evidence="2 10">Catalyzes the isomerization between 2-isopropylmalate and 3-isopropylmalate, via the formation of 2-isopropylmaleate.</text>
</comment>
<dbReference type="CDD" id="cd01577">
    <property type="entry name" value="IPMI_Swivel"/>
    <property type="match status" value="1"/>
</dbReference>